<evidence type="ECO:0000259" key="11">
    <source>
        <dbReference type="PROSITE" id="PS50893"/>
    </source>
</evidence>
<evidence type="ECO:0000256" key="10">
    <source>
        <dbReference type="SAM" id="Phobius"/>
    </source>
</evidence>
<dbReference type="InterPro" id="IPR003593">
    <property type="entry name" value="AAA+_ATPase"/>
</dbReference>
<evidence type="ECO:0000259" key="13">
    <source>
        <dbReference type="PROSITE" id="PS50990"/>
    </source>
</evidence>
<dbReference type="Gene3D" id="3.40.50.300">
    <property type="entry name" value="P-loop containing nucleotide triphosphate hydrolases"/>
    <property type="match status" value="1"/>
</dbReference>
<dbReference type="InterPro" id="IPR003439">
    <property type="entry name" value="ABC_transporter-like_ATP-bd"/>
</dbReference>
<keyword evidence="8" id="KW-0080">Bacteriocin transport</keyword>
<keyword evidence="5" id="KW-0813">Transport</keyword>
<dbReference type="SUPFAM" id="SSF52540">
    <property type="entry name" value="P-loop containing nucleoside triphosphate hydrolases"/>
    <property type="match status" value="1"/>
</dbReference>
<dbReference type="AlphaFoldDB" id="A0A956SFD9"/>
<evidence type="ECO:0000256" key="3">
    <source>
        <dbReference type="ARBA" id="ARBA00022741"/>
    </source>
</evidence>
<evidence type="ECO:0000256" key="7">
    <source>
        <dbReference type="ARBA" id="ARBA00023136"/>
    </source>
</evidence>
<feature type="domain" description="ABC transporter" evidence="11">
    <location>
        <begin position="657"/>
        <end position="891"/>
    </location>
</feature>
<dbReference type="EMBL" id="JAGQHS010000188">
    <property type="protein sequence ID" value="MCA9758585.1"/>
    <property type="molecule type" value="Genomic_DNA"/>
</dbReference>
<dbReference type="PROSITE" id="PS50929">
    <property type="entry name" value="ABC_TM1F"/>
    <property type="match status" value="1"/>
</dbReference>
<dbReference type="Pfam" id="PF03412">
    <property type="entry name" value="Peptidase_C39"/>
    <property type="match status" value="1"/>
</dbReference>
<keyword evidence="4 14" id="KW-0067">ATP-binding</keyword>
<evidence type="ECO:0000259" key="12">
    <source>
        <dbReference type="PROSITE" id="PS50929"/>
    </source>
</evidence>
<dbReference type="SMART" id="SM00382">
    <property type="entry name" value="AAA"/>
    <property type="match status" value="1"/>
</dbReference>
<dbReference type="GO" id="GO:0008233">
    <property type="term" value="F:peptidase activity"/>
    <property type="evidence" value="ECO:0007669"/>
    <property type="project" value="InterPro"/>
</dbReference>
<reference evidence="14" key="1">
    <citation type="submission" date="2020-04" db="EMBL/GenBank/DDBJ databases">
        <authorList>
            <person name="Zhang T."/>
        </authorList>
    </citation>
    <scope>NUCLEOTIDE SEQUENCE</scope>
    <source>
        <strain evidence="14">HKST-UBA02</strain>
    </source>
</reference>
<evidence type="ECO:0000256" key="1">
    <source>
        <dbReference type="ARBA" id="ARBA00004651"/>
    </source>
</evidence>
<dbReference type="GO" id="GO:0015031">
    <property type="term" value="P:protein transport"/>
    <property type="evidence" value="ECO:0007669"/>
    <property type="project" value="UniProtKB-KW"/>
</dbReference>
<comment type="caution">
    <text evidence="14">The sequence shown here is derived from an EMBL/GenBank/DDBJ whole genome shotgun (WGS) entry which is preliminary data.</text>
</comment>
<dbReference type="PROSITE" id="PS50893">
    <property type="entry name" value="ABC_TRANSPORTER_2"/>
    <property type="match status" value="1"/>
</dbReference>
<feature type="transmembrane region" description="Helical" evidence="10">
    <location>
        <begin position="455"/>
        <end position="479"/>
    </location>
</feature>
<dbReference type="Pfam" id="PF00664">
    <property type="entry name" value="ABC_membrane"/>
    <property type="match status" value="1"/>
</dbReference>
<organism evidence="14 15">
    <name type="scientific">Eiseniibacteriota bacterium</name>
    <dbReference type="NCBI Taxonomy" id="2212470"/>
    <lineage>
        <taxon>Bacteria</taxon>
        <taxon>Candidatus Eiseniibacteriota</taxon>
    </lineage>
</organism>
<keyword evidence="5" id="KW-0653">Protein transport</keyword>
<keyword evidence="2 10" id="KW-0812">Transmembrane</keyword>
<feature type="transmembrane region" description="Helical" evidence="10">
    <location>
        <begin position="343"/>
        <end position="371"/>
    </location>
</feature>
<gene>
    <name evidence="14" type="ORF">KDA27_22505</name>
</gene>
<evidence type="ECO:0000256" key="6">
    <source>
        <dbReference type="ARBA" id="ARBA00022989"/>
    </source>
</evidence>
<dbReference type="GO" id="GO:0140359">
    <property type="term" value="F:ABC-type transporter activity"/>
    <property type="evidence" value="ECO:0007669"/>
    <property type="project" value="InterPro"/>
</dbReference>
<keyword evidence="7 10" id="KW-0472">Membrane</keyword>
<evidence type="ECO:0000256" key="9">
    <source>
        <dbReference type="SAM" id="MobiDB-lite"/>
    </source>
</evidence>
<evidence type="ECO:0000256" key="4">
    <source>
        <dbReference type="ARBA" id="ARBA00022840"/>
    </source>
</evidence>
<feature type="region of interest" description="Disordered" evidence="9">
    <location>
        <begin position="920"/>
        <end position="942"/>
    </location>
</feature>
<feature type="transmembrane region" description="Helical" evidence="10">
    <location>
        <begin position="572"/>
        <end position="602"/>
    </location>
</feature>
<evidence type="ECO:0000256" key="8">
    <source>
        <dbReference type="ARBA" id="ARBA00043264"/>
    </source>
</evidence>
<evidence type="ECO:0000313" key="15">
    <source>
        <dbReference type="Proteomes" id="UP000739538"/>
    </source>
</evidence>
<dbReference type="InterPro" id="IPR005074">
    <property type="entry name" value="Peptidase_C39"/>
</dbReference>
<dbReference type="Gene3D" id="3.90.70.10">
    <property type="entry name" value="Cysteine proteinases"/>
    <property type="match status" value="1"/>
</dbReference>
<dbReference type="GO" id="GO:0005886">
    <property type="term" value="C:plasma membrane"/>
    <property type="evidence" value="ECO:0007669"/>
    <property type="project" value="UniProtKB-SubCell"/>
</dbReference>
<dbReference type="PROSITE" id="PS50990">
    <property type="entry name" value="PEPTIDASE_C39"/>
    <property type="match status" value="1"/>
</dbReference>
<reference evidence="14" key="2">
    <citation type="journal article" date="2021" name="Microbiome">
        <title>Successional dynamics and alternative stable states in a saline activated sludge microbial community over 9 years.</title>
        <authorList>
            <person name="Wang Y."/>
            <person name="Ye J."/>
            <person name="Ju F."/>
            <person name="Liu L."/>
            <person name="Boyd J.A."/>
            <person name="Deng Y."/>
            <person name="Parks D.H."/>
            <person name="Jiang X."/>
            <person name="Yin X."/>
            <person name="Woodcroft B.J."/>
            <person name="Tyson G.W."/>
            <person name="Hugenholtz P."/>
            <person name="Polz M.F."/>
            <person name="Zhang T."/>
        </authorList>
    </citation>
    <scope>NUCLEOTIDE SEQUENCE</scope>
    <source>
        <strain evidence="14">HKST-UBA02</strain>
    </source>
</reference>
<dbReference type="InterPro" id="IPR036640">
    <property type="entry name" value="ABC1_TM_sf"/>
</dbReference>
<accession>A0A956SFD9</accession>
<dbReference type="InterPro" id="IPR027417">
    <property type="entry name" value="P-loop_NTPase"/>
</dbReference>
<evidence type="ECO:0000313" key="14">
    <source>
        <dbReference type="EMBL" id="MCA9758585.1"/>
    </source>
</evidence>
<name>A0A956SFD9_UNCEI</name>
<protein>
    <submittedName>
        <fullName evidence="14">ATP-binding cassette domain-containing protein</fullName>
    </submittedName>
</protein>
<dbReference type="Proteomes" id="UP000739538">
    <property type="component" value="Unassembled WGS sequence"/>
</dbReference>
<dbReference type="GO" id="GO:0034040">
    <property type="term" value="F:ATPase-coupled lipid transmembrane transporter activity"/>
    <property type="evidence" value="ECO:0007669"/>
    <property type="project" value="TreeGrafter"/>
</dbReference>
<dbReference type="Pfam" id="PF00005">
    <property type="entry name" value="ABC_tran"/>
    <property type="match status" value="1"/>
</dbReference>
<evidence type="ECO:0000256" key="2">
    <source>
        <dbReference type="ARBA" id="ARBA00022692"/>
    </source>
</evidence>
<dbReference type="GO" id="GO:0005524">
    <property type="term" value="F:ATP binding"/>
    <property type="evidence" value="ECO:0007669"/>
    <property type="project" value="UniProtKB-KW"/>
</dbReference>
<dbReference type="Gene3D" id="1.20.1560.10">
    <property type="entry name" value="ABC transporter type 1, transmembrane domain"/>
    <property type="match status" value="1"/>
</dbReference>
<dbReference type="GO" id="GO:0006508">
    <property type="term" value="P:proteolysis"/>
    <property type="evidence" value="ECO:0007669"/>
    <property type="project" value="InterPro"/>
</dbReference>
<keyword evidence="6 10" id="KW-1133">Transmembrane helix</keyword>
<dbReference type="PANTHER" id="PTHR24221">
    <property type="entry name" value="ATP-BINDING CASSETTE SUB-FAMILY B"/>
    <property type="match status" value="1"/>
</dbReference>
<feature type="domain" description="ABC transmembrane type-1" evidence="12">
    <location>
        <begin position="349"/>
        <end position="601"/>
    </location>
</feature>
<dbReference type="GO" id="GO:0016887">
    <property type="term" value="F:ATP hydrolysis activity"/>
    <property type="evidence" value="ECO:0007669"/>
    <property type="project" value="InterPro"/>
</dbReference>
<feature type="domain" description="Peptidase C39" evidence="13">
    <location>
        <begin position="16"/>
        <end position="142"/>
    </location>
</feature>
<comment type="subcellular location">
    <subcellularLocation>
        <location evidence="1">Cell membrane</location>
        <topology evidence="1">Multi-pass membrane protein</topology>
    </subcellularLocation>
</comment>
<sequence>MARWFRRPILVPERVQTSPVDCGPVALHTLLTGHGISLSYGRLRELCQTDLDGTSIDTMEDIARTFGLPVEQAVVPIDHLLREPTRSFPSIVVTRQASGASHFVVLWSRRGDWLQIMDPATGRRWVRARRFLDTVYPFTMVVEPSDWRSEWAETDEFLLCLRERLDELGVPGERSIRWIDASLGAESWTPLAALDAAIRMAAGLVGPGRLSRGSEAAELIEGYWEGSRGPGERGDAGERFRDSDVGIRAARDGTQAVLTVPPAFWPVFPEPHGLRIRGAVLLRLESESEHIAFASPTDFVATSTSPSSPAPDDTGAPTLVQSLRETAQSPLRHLARELRREGAFVYVCVVFASFGAAVTVLVEALLFRGLLGAGEVLGPNQRFGLVGVVGIVLVVGLLFEVPLQHGLAAIGRHLEGRVRVLLQQKIPRLHDRYFRSRPTSDMAERSHSIRLLRELPVLTGQLFRTLLRFVLTTLGLIWLDPARTPLILAVFLLSLLVPLFGRRALSESELRVRNHLGALGRFYLDALLGIVPIRLHGAEESVRSEHESLLTEWLRAGLSFHRAAVWTKSAQMILAFVLVFALVSIHAASHAEIGLSLLFVYWAVSLPALGEEAAQVFIEYPIHRNILLRVLEPLGAPEEVGLQDEVAPRTHSSPVAIRMERVSAGAGGHDVLNEIDLDIAPGEHVAIVGRSGSGKSTLVGLLLGFFQPSEGRVLVDGRSLVGPSLAALRGKTAWVDPSVQLWNRSVLENLRYGNGDVADADLEATFHTARLDALLEQLPEGSATRLGESGSLVSGGEGQRVRLGRALLRSGVGLVLLDEAFRGLPSDVRHELLGSVRSHWSTATLLHVTHDLDDLDSFDKLIVLDEGRVVFVGPPRFAVECPEFVTLRSGHRELRRFLERESGWQRWHIEAGRLLTRVPTGPERGRRGVRGPLFGREPGGSA</sequence>
<feature type="transmembrane region" description="Helical" evidence="10">
    <location>
        <begin position="485"/>
        <end position="505"/>
    </location>
</feature>
<dbReference type="PANTHER" id="PTHR24221:SF654">
    <property type="entry name" value="ATP-BINDING CASSETTE SUB-FAMILY B MEMBER 6"/>
    <property type="match status" value="1"/>
</dbReference>
<proteinExistence type="predicted"/>
<keyword evidence="3" id="KW-0547">Nucleotide-binding</keyword>
<evidence type="ECO:0000256" key="5">
    <source>
        <dbReference type="ARBA" id="ARBA00022927"/>
    </source>
</evidence>
<dbReference type="SUPFAM" id="SSF90123">
    <property type="entry name" value="ABC transporter transmembrane region"/>
    <property type="match status" value="1"/>
</dbReference>
<dbReference type="GO" id="GO:0043213">
    <property type="term" value="P:bacteriocin transport"/>
    <property type="evidence" value="ECO:0007669"/>
    <property type="project" value="UniProtKB-KW"/>
</dbReference>
<feature type="transmembrane region" description="Helical" evidence="10">
    <location>
        <begin position="383"/>
        <end position="403"/>
    </location>
</feature>
<dbReference type="InterPro" id="IPR039421">
    <property type="entry name" value="Type_1_exporter"/>
</dbReference>
<dbReference type="InterPro" id="IPR011527">
    <property type="entry name" value="ABC1_TM_dom"/>
</dbReference>